<dbReference type="EMBL" id="PNXQ01000015">
    <property type="protein sequence ID" value="TKH42595.1"/>
    <property type="molecule type" value="Genomic_DNA"/>
</dbReference>
<dbReference type="InterPro" id="IPR020449">
    <property type="entry name" value="Tscrpt_reg_AraC-type_HTH"/>
</dbReference>
<dbReference type="InterPro" id="IPR018060">
    <property type="entry name" value="HTH_AraC"/>
</dbReference>
<evidence type="ECO:0000313" key="11">
    <source>
        <dbReference type="EMBL" id="TKH42595.1"/>
    </source>
</evidence>
<dbReference type="PANTHER" id="PTHR42713">
    <property type="entry name" value="HISTIDINE KINASE-RELATED"/>
    <property type="match status" value="1"/>
</dbReference>
<organism evidence="11 12">
    <name type="scientific">Paenibacillus terrae</name>
    <dbReference type="NCBI Taxonomy" id="159743"/>
    <lineage>
        <taxon>Bacteria</taxon>
        <taxon>Bacillati</taxon>
        <taxon>Bacillota</taxon>
        <taxon>Bacilli</taxon>
        <taxon>Bacillales</taxon>
        <taxon>Paenibacillaceae</taxon>
        <taxon>Paenibacillus</taxon>
    </lineage>
</organism>
<dbReference type="PROSITE" id="PS50110">
    <property type="entry name" value="RESPONSE_REGULATORY"/>
    <property type="match status" value="1"/>
</dbReference>
<keyword evidence="6 11" id="KW-0238">DNA-binding</keyword>
<dbReference type="GO" id="GO:0000160">
    <property type="term" value="P:phosphorelay signal transduction system"/>
    <property type="evidence" value="ECO:0007669"/>
    <property type="project" value="UniProtKB-KW"/>
</dbReference>
<evidence type="ECO:0000259" key="10">
    <source>
        <dbReference type="PROSITE" id="PS50110"/>
    </source>
</evidence>
<evidence type="ECO:0000256" key="4">
    <source>
        <dbReference type="ARBA" id="ARBA00023012"/>
    </source>
</evidence>
<gene>
    <name evidence="11" type="ORF">C1I60_17525</name>
</gene>
<dbReference type="RefSeq" id="WP_137062884.1">
    <property type="nucleotide sequence ID" value="NZ_PNXQ01000015.1"/>
</dbReference>
<keyword evidence="5" id="KW-0805">Transcription regulation</keyword>
<dbReference type="Gene3D" id="3.40.50.2300">
    <property type="match status" value="1"/>
</dbReference>
<protein>
    <submittedName>
        <fullName evidence="11">DNA-binding response regulator</fullName>
    </submittedName>
</protein>
<evidence type="ECO:0000256" key="6">
    <source>
        <dbReference type="ARBA" id="ARBA00023125"/>
    </source>
</evidence>
<evidence type="ECO:0000313" key="12">
    <source>
        <dbReference type="Proteomes" id="UP000308114"/>
    </source>
</evidence>
<dbReference type="InterPro" id="IPR018062">
    <property type="entry name" value="HTH_AraC-typ_CS"/>
</dbReference>
<keyword evidence="2" id="KW-0963">Cytoplasm</keyword>
<dbReference type="InterPro" id="IPR009057">
    <property type="entry name" value="Homeodomain-like_sf"/>
</dbReference>
<dbReference type="Proteomes" id="UP000308114">
    <property type="component" value="Unassembled WGS sequence"/>
</dbReference>
<dbReference type="SMART" id="SM00448">
    <property type="entry name" value="REC"/>
    <property type="match status" value="1"/>
</dbReference>
<feature type="domain" description="HTH araC/xylS-type" evidence="9">
    <location>
        <begin position="172"/>
        <end position="270"/>
    </location>
</feature>
<dbReference type="InterPro" id="IPR051552">
    <property type="entry name" value="HptR"/>
</dbReference>
<evidence type="ECO:0000259" key="9">
    <source>
        <dbReference type="PROSITE" id="PS01124"/>
    </source>
</evidence>
<dbReference type="PANTHER" id="PTHR42713:SF3">
    <property type="entry name" value="TRANSCRIPTIONAL REGULATORY PROTEIN HPTR"/>
    <property type="match status" value="1"/>
</dbReference>
<dbReference type="GO" id="GO:0043565">
    <property type="term" value="F:sequence-specific DNA binding"/>
    <property type="evidence" value="ECO:0007669"/>
    <property type="project" value="InterPro"/>
</dbReference>
<dbReference type="SMART" id="SM00342">
    <property type="entry name" value="HTH_ARAC"/>
    <property type="match status" value="1"/>
</dbReference>
<keyword evidence="4" id="KW-0902">Two-component regulatory system</keyword>
<dbReference type="PRINTS" id="PR00032">
    <property type="entry name" value="HTHARAC"/>
</dbReference>
<dbReference type="CDD" id="cd17536">
    <property type="entry name" value="REC_YesN-like"/>
    <property type="match status" value="1"/>
</dbReference>
<dbReference type="SUPFAM" id="SSF46689">
    <property type="entry name" value="Homeodomain-like"/>
    <property type="match status" value="2"/>
</dbReference>
<dbReference type="Pfam" id="PF12833">
    <property type="entry name" value="HTH_18"/>
    <property type="match status" value="1"/>
</dbReference>
<evidence type="ECO:0000256" key="7">
    <source>
        <dbReference type="ARBA" id="ARBA00023163"/>
    </source>
</evidence>
<dbReference type="Pfam" id="PF00072">
    <property type="entry name" value="Response_reg"/>
    <property type="match status" value="1"/>
</dbReference>
<dbReference type="GO" id="GO:0003700">
    <property type="term" value="F:DNA-binding transcription factor activity"/>
    <property type="evidence" value="ECO:0007669"/>
    <property type="project" value="InterPro"/>
</dbReference>
<evidence type="ECO:0000256" key="2">
    <source>
        <dbReference type="ARBA" id="ARBA00022490"/>
    </source>
</evidence>
<comment type="caution">
    <text evidence="11">The sequence shown here is derived from an EMBL/GenBank/DDBJ whole genome shotgun (WGS) entry which is preliminary data.</text>
</comment>
<dbReference type="InterPro" id="IPR011006">
    <property type="entry name" value="CheY-like_superfamily"/>
</dbReference>
<evidence type="ECO:0000256" key="1">
    <source>
        <dbReference type="ARBA" id="ARBA00004496"/>
    </source>
</evidence>
<keyword evidence="7" id="KW-0804">Transcription</keyword>
<dbReference type="GO" id="GO:0005737">
    <property type="term" value="C:cytoplasm"/>
    <property type="evidence" value="ECO:0007669"/>
    <property type="project" value="UniProtKB-SubCell"/>
</dbReference>
<evidence type="ECO:0000256" key="8">
    <source>
        <dbReference type="PROSITE-ProRule" id="PRU00169"/>
    </source>
</evidence>
<dbReference type="AlphaFoldDB" id="A0A4U2PT48"/>
<dbReference type="PROSITE" id="PS00041">
    <property type="entry name" value="HTH_ARAC_FAMILY_1"/>
    <property type="match status" value="1"/>
</dbReference>
<feature type="modified residue" description="4-aspartylphosphate" evidence="8">
    <location>
        <position position="56"/>
    </location>
</feature>
<reference evidence="11 12" key="1">
    <citation type="submission" date="2018-01" db="EMBL/GenBank/DDBJ databases">
        <title>Bacillales members from the olive rhizosphere are effective biological control agents against Verticillium dahliae.</title>
        <authorList>
            <person name="Gomez-Lama C."/>
            <person name="Legarda G."/>
            <person name="Ruano-Rosa D."/>
            <person name="Pizarro-Tobias P."/>
            <person name="Valverde-Corredor A."/>
            <person name="Niqui J.L."/>
            <person name="Trivino J.C."/>
            <person name="Roca A."/>
            <person name="Mercado-Blanco J."/>
        </authorList>
    </citation>
    <scope>NUCLEOTIDE SEQUENCE [LARGE SCALE GENOMIC DNA]</scope>
    <source>
        <strain evidence="11 12">PIC167</strain>
    </source>
</reference>
<evidence type="ECO:0000256" key="3">
    <source>
        <dbReference type="ARBA" id="ARBA00022553"/>
    </source>
</evidence>
<feature type="domain" description="Response regulatory" evidence="10">
    <location>
        <begin position="4"/>
        <end position="123"/>
    </location>
</feature>
<dbReference type="Gene3D" id="1.10.10.60">
    <property type="entry name" value="Homeodomain-like"/>
    <property type="match status" value="2"/>
</dbReference>
<name>A0A4U2PT48_9BACL</name>
<accession>A0A4U2PT48</accession>
<keyword evidence="3 8" id="KW-0597">Phosphoprotein</keyword>
<dbReference type="PROSITE" id="PS01124">
    <property type="entry name" value="HTH_ARAC_FAMILY_2"/>
    <property type="match status" value="1"/>
</dbReference>
<proteinExistence type="predicted"/>
<comment type="subcellular location">
    <subcellularLocation>
        <location evidence="1">Cytoplasm</location>
    </subcellularLocation>
</comment>
<dbReference type="SUPFAM" id="SSF52172">
    <property type="entry name" value="CheY-like"/>
    <property type="match status" value="1"/>
</dbReference>
<evidence type="ECO:0000256" key="5">
    <source>
        <dbReference type="ARBA" id="ARBA00023015"/>
    </source>
</evidence>
<sequence length="275" mass="31274">MATRLLIADDEKNIRMGLQAMIEREFSGLYECALVKDGREAWQHVQHYSPELVITDIRMPVMDGIMLMQHIRELEPGRRPMVIILSGYDEFQYAREAIRCGAREYLLKPIVREELFGALATLNEELEQHAGQDRLEQRNPIINDNIVGVEKDRRAGSMDGASVTADRSGSMTRAIQYIHAHYSEDLNMAVVSNSVSLNYTYFSQAFKAYTGMSFVQYVKKLRIAEAKKLLGCQGGKIYEIAAAVGFDNAKHFNKVFRELEGTTPQQFRVRKLTGN</sequence>
<dbReference type="InterPro" id="IPR001789">
    <property type="entry name" value="Sig_transdc_resp-reg_receiver"/>
</dbReference>